<evidence type="ECO:0000313" key="1">
    <source>
        <dbReference type="EMBL" id="WNG45827.1"/>
    </source>
</evidence>
<organism evidence="1 2">
    <name type="scientific">Archangium minus</name>
    <dbReference type="NCBI Taxonomy" id="83450"/>
    <lineage>
        <taxon>Bacteria</taxon>
        <taxon>Pseudomonadati</taxon>
        <taxon>Myxococcota</taxon>
        <taxon>Myxococcia</taxon>
        <taxon>Myxococcales</taxon>
        <taxon>Cystobacterineae</taxon>
        <taxon>Archangiaceae</taxon>
        <taxon>Archangium</taxon>
    </lineage>
</organism>
<keyword evidence="2" id="KW-1185">Reference proteome</keyword>
<evidence type="ECO:0000313" key="2">
    <source>
        <dbReference type="Proteomes" id="UP001611383"/>
    </source>
</evidence>
<name>A0ABY9WPU6_9BACT</name>
<dbReference type="Proteomes" id="UP001611383">
    <property type="component" value="Chromosome"/>
</dbReference>
<gene>
    <name evidence="1" type="ORF">F0U60_18200</name>
</gene>
<reference evidence="1 2" key="1">
    <citation type="submission" date="2019-08" db="EMBL/GenBank/DDBJ databases">
        <title>Archangium and Cystobacter genomes.</title>
        <authorList>
            <person name="Chen I.-C.K."/>
            <person name="Wielgoss S."/>
        </authorList>
    </citation>
    <scope>NUCLEOTIDE SEQUENCE [LARGE SCALE GENOMIC DNA]</scope>
    <source>
        <strain evidence="1 2">Cbm 6</strain>
    </source>
</reference>
<proteinExistence type="predicted"/>
<accession>A0ABY9WPU6</accession>
<sequence>MSMPKWFRFSVIPAPLDEVFESTAALREAHVFKARDMARLSWGEDSGQLEFQTDSIQTIRKDSEALEVACDWDGFAVAYNILSIRATIYMHFWKQESSTCVALEIDGQVPYIKVTGMAEGEWLERFAIEYTEACGASSCAYGRDWPIEFVALEPEQLVGELRSGKLLKRPLPGFYMLSQALLGKEELATLLLGQERDSRLRYFRTPAGYHALSSLCQRSWW</sequence>
<dbReference type="RefSeq" id="WP_395821445.1">
    <property type="nucleotide sequence ID" value="NZ_CP043494.1"/>
</dbReference>
<dbReference type="EMBL" id="CP043494">
    <property type="protein sequence ID" value="WNG45827.1"/>
    <property type="molecule type" value="Genomic_DNA"/>
</dbReference>
<protein>
    <submittedName>
        <fullName evidence="1">Uncharacterized protein</fullName>
    </submittedName>
</protein>